<dbReference type="InterPro" id="IPR013087">
    <property type="entry name" value="Znf_C2H2_type"/>
</dbReference>
<keyword evidence="1" id="KW-0863">Zinc-finger</keyword>
<dbReference type="AlphaFoldDB" id="A0A183DX70"/>
<dbReference type="WBParaSite" id="GPUH_0001332601-mRNA-1">
    <property type="protein sequence ID" value="GPUH_0001332601-mRNA-1"/>
    <property type="gene ID" value="GPUH_0001332601"/>
</dbReference>
<name>A0A183DX70_9BILA</name>
<dbReference type="Gene3D" id="3.30.160.60">
    <property type="entry name" value="Classic Zinc Finger"/>
    <property type="match status" value="1"/>
</dbReference>
<evidence type="ECO:0000313" key="4">
    <source>
        <dbReference type="Proteomes" id="UP000271098"/>
    </source>
</evidence>
<evidence type="ECO:0000313" key="3">
    <source>
        <dbReference type="EMBL" id="VDN22031.1"/>
    </source>
</evidence>
<dbReference type="OrthoDB" id="6077919at2759"/>
<dbReference type="PROSITE" id="PS00028">
    <property type="entry name" value="ZINC_FINGER_C2H2_1"/>
    <property type="match status" value="2"/>
</dbReference>
<reference evidence="3 4" key="2">
    <citation type="submission" date="2018-11" db="EMBL/GenBank/DDBJ databases">
        <authorList>
            <consortium name="Pathogen Informatics"/>
        </authorList>
    </citation>
    <scope>NUCLEOTIDE SEQUENCE [LARGE SCALE GENOMIC DNA]</scope>
</reference>
<keyword evidence="4" id="KW-1185">Reference proteome</keyword>
<evidence type="ECO:0000259" key="2">
    <source>
        <dbReference type="PROSITE" id="PS50157"/>
    </source>
</evidence>
<dbReference type="SMART" id="SM00355">
    <property type="entry name" value="ZnF_C2H2"/>
    <property type="match status" value="2"/>
</dbReference>
<keyword evidence="1" id="KW-0479">Metal-binding</keyword>
<dbReference type="GO" id="GO:0008270">
    <property type="term" value="F:zinc ion binding"/>
    <property type="evidence" value="ECO:0007669"/>
    <property type="project" value="UniProtKB-KW"/>
</dbReference>
<reference evidence="5" key="1">
    <citation type="submission" date="2016-06" db="UniProtKB">
        <authorList>
            <consortium name="WormBaseParasite"/>
        </authorList>
    </citation>
    <scope>IDENTIFICATION</scope>
</reference>
<proteinExistence type="predicted"/>
<evidence type="ECO:0000313" key="5">
    <source>
        <dbReference type="WBParaSite" id="GPUH_0001332601-mRNA-1"/>
    </source>
</evidence>
<dbReference type="Proteomes" id="UP000271098">
    <property type="component" value="Unassembled WGS sequence"/>
</dbReference>
<gene>
    <name evidence="3" type="ORF">GPUH_LOCUS13311</name>
</gene>
<accession>A0A183DX70</accession>
<keyword evidence="1" id="KW-0862">Zinc</keyword>
<organism evidence="5">
    <name type="scientific">Gongylonema pulchrum</name>
    <dbReference type="NCBI Taxonomy" id="637853"/>
    <lineage>
        <taxon>Eukaryota</taxon>
        <taxon>Metazoa</taxon>
        <taxon>Ecdysozoa</taxon>
        <taxon>Nematoda</taxon>
        <taxon>Chromadorea</taxon>
        <taxon>Rhabditida</taxon>
        <taxon>Spirurina</taxon>
        <taxon>Spiruromorpha</taxon>
        <taxon>Spiruroidea</taxon>
        <taxon>Gongylonematidae</taxon>
        <taxon>Gongylonema</taxon>
    </lineage>
</organism>
<protein>
    <submittedName>
        <fullName evidence="5">C2H2-type domain-containing protein</fullName>
    </submittedName>
</protein>
<dbReference type="PROSITE" id="PS50157">
    <property type="entry name" value="ZINC_FINGER_C2H2_2"/>
    <property type="match status" value="1"/>
</dbReference>
<feature type="domain" description="C2H2-type" evidence="2">
    <location>
        <begin position="255"/>
        <end position="283"/>
    </location>
</feature>
<evidence type="ECO:0000256" key="1">
    <source>
        <dbReference type="PROSITE-ProRule" id="PRU00042"/>
    </source>
</evidence>
<sequence>MIHEQKQIYDDICAAENPSLQASAEFATNHFNPTNTITDENSMHWKSIFFDNQRKYEILEGEAGRTDSEQPAEITAGFVPVKSASAFEIQAVEKLTPEYSSPSISRSAENFSFHGFHTFAIQSKKQMSQTEKFTTYPEVITGQHTAELPRMNSMDPVAVVGTHTDPAPGPSNGIAEYKEVKPVEQFNFAECQCGFIESIRSQNSFLDFRIHLESHNRNGKHFCNWRGCSEDFGDYELLDQHYFKHLAINPELAILHCSDCSHFFWSPSSLTWHRKTYHNIKGEKSCNDIHQRWCLHALL</sequence>
<dbReference type="EMBL" id="UYRT01080101">
    <property type="protein sequence ID" value="VDN22031.1"/>
    <property type="molecule type" value="Genomic_DNA"/>
</dbReference>